<feature type="compositionally biased region" description="Low complexity" evidence="5">
    <location>
        <begin position="747"/>
        <end position="764"/>
    </location>
</feature>
<dbReference type="Pfam" id="PF02042">
    <property type="entry name" value="RWP-RK"/>
    <property type="match status" value="1"/>
</dbReference>
<dbReference type="InterPro" id="IPR053793">
    <property type="entry name" value="PB1-like"/>
</dbReference>
<evidence type="ECO:0000256" key="2">
    <source>
        <dbReference type="ARBA" id="ARBA00023125"/>
    </source>
</evidence>
<evidence type="ECO:0000313" key="9">
    <source>
        <dbReference type="Proteomes" id="UP000317650"/>
    </source>
</evidence>
<protein>
    <recommendedName>
        <fullName evidence="10">RWP-RK domain-containing protein</fullName>
    </recommendedName>
</protein>
<dbReference type="PANTHER" id="PTHR32002">
    <property type="entry name" value="PROTEIN NLP8"/>
    <property type="match status" value="1"/>
</dbReference>
<feature type="domain" description="PB1" evidence="7">
    <location>
        <begin position="870"/>
        <end position="952"/>
    </location>
</feature>
<dbReference type="Gene3D" id="3.10.20.90">
    <property type="entry name" value="Phosphatidylinositol 3-kinase Catalytic Subunit, Chain A, domain 1"/>
    <property type="match status" value="1"/>
</dbReference>
<evidence type="ECO:0000256" key="5">
    <source>
        <dbReference type="SAM" id="MobiDB-lite"/>
    </source>
</evidence>
<evidence type="ECO:0000259" key="6">
    <source>
        <dbReference type="PROSITE" id="PS51519"/>
    </source>
</evidence>
<dbReference type="PROSITE" id="PS51519">
    <property type="entry name" value="RWP_RK"/>
    <property type="match status" value="1"/>
</dbReference>
<feature type="domain" description="RWP-RK" evidence="6">
    <location>
        <begin position="587"/>
        <end position="668"/>
    </location>
</feature>
<evidence type="ECO:0000256" key="1">
    <source>
        <dbReference type="ARBA" id="ARBA00023015"/>
    </source>
</evidence>
<dbReference type="AlphaFoldDB" id="A0A4S8J773"/>
<dbReference type="InterPro" id="IPR055081">
    <property type="entry name" value="NLP1-9_GAF"/>
</dbReference>
<dbReference type="SUPFAM" id="SSF54277">
    <property type="entry name" value="CAD &amp; PB1 domains"/>
    <property type="match status" value="1"/>
</dbReference>
<organism evidence="8 9">
    <name type="scientific">Musa balbisiana</name>
    <name type="common">Banana</name>
    <dbReference type="NCBI Taxonomy" id="52838"/>
    <lineage>
        <taxon>Eukaryota</taxon>
        <taxon>Viridiplantae</taxon>
        <taxon>Streptophyta</taxon>
        <taxon>Embryophyta</taxon>
        <taxon>Tracheophyta</taxon>
        <taxon>Spermatophyta</taxon>
        <taxon>Magnoliopsida</taxon>
        <taxon>Liliopsida</taxon>
        <taxon>Zingiberales</taxon>
        <taxon>Musaceae</taxon>
        <taxon>Musa</taxon>
    </lineage>
</organism>
<evidence type="ECO:0000256" key="4">
    <source>
        <dbReference type="ARBA" id="ARBA00023242"/>
    </source>
</evidence>
<dbReference type="GO" id="GO:0003677">
    <property type="term" value="F:DNA binding"/>
    <property type="evidence" value="ECO:0007669"/>
    <property type="project" value="UniProtKB-KW"/>
</dbReference>
<dbReference type="STRING" id="52838.A0A4S8J773"/>
<proteinExistence type="predicted"/>
<dbReference type="GO" id="GO:0003700">
    <property type="term" value="F:DNA-binding transcription factor activity"/>
    <property type="evidence" value="ECO:0007669"/>
    <property type="project" value="InterPro"/>
</dbReference>
<name>A0A4S8J773_MUSBA</name>
<evidence type="ECO:0008006" key="10">
    <source>
        <dbReference type="Google" id="ProtNLM"/>
    </source>
</evidence>
<dbReference type="SMART" id="SM00666">
    <property type="entry name" value="PB1"/>
    <property type="match status" value="1"/>
</dbReference>
<keyword evidence="9" id="KW-1185">Reference proteome</keyword>
<feature type="region of interest" description="Disordered" evidence="5">
    <location>
        <begin position="714"/>
        <end position="775"/>
    </location>
</feature>
<feature type="region of interest" description="Disordered" evidence="5">
    <location>
        <begin position="1"/>
        <end position="38"/>
    </location>
</feature>
<gene>
    <name evidence="8" type="ORF">C4D60_Mb03t03030</name>
</gene>
<keyword evidence="3" id="KW-0804">Transcription</keyword>
<dbReference type="PANTHER" id="PTHR32002:SF35">
    <property type="entry name" value="PROTEIN NLP6"/>
    <property type="match status" value="1"/>
</dbReference>
<comment type="caution">
    <text evidence="8">The sequence shown here is derived from an EMBL/GenBank/DDBJ whole genome shotgun (WGS) entry which is preliminary data.</text>
</comment>
<dbReference type="Pfam" id="PF00564">
    <property type="entry name" value="PB1"/>
    <property type="match status" value="1"/>
</dbReference>
<dbReference type="EMBL" id="PYDT01000006">
    <property type="protein sequence ID" value="THU57390.1"/>
    <property type="molecule type" value="Genomic_DNA"/>
</dbReference>
<dbReference type="Proteomes" id="UP000317650">
    <property type="component" value="Chromosome 3"/>
</dbReference>
<keyword evidence="2" id="KW-0238">DNA-binding</keyword>
<reference evidence="8 9" key="1">
    <citation type="journal article" date="2019" name="Nat. Plants">
        <title>Genome sequencing of Musa balbisiana reveals subgenome evolution and function divergence in polyploid bananas.</title>
        <authorList>
            <person name="Yao X."/>
        </authorList>
    </citation>
    <scope>NUCLEOTIDE SEQUENCE [LARGE SCALE GENOMIC DNA]</scope>
    <source>
        <strain evidence="9">cv. DH-PKW</strain>
        <tissue evidence="8">Leaves</tissue>
    </source>
</reference>
<accession>A0A4S8J773</accession>
<dbReference type="Pfam" id="PF22922">
    <property type="entry name" value="GAF_NLP"/>
    <property type="match status" value="1"/>
</dbReference>
<evidence type="ECO:0000313" key="8">
    <source>
        <dbReference type="EMBL" id="THU57390.1"/>
    </source>
</evidence>
<dbReference type="InterPro" id="IPR000270">
    <property type="entry name" value="PB1_dom"/>
</dbReference>
<dbReference type="InterPro" id="IPR045012">
    <property type="entry name" value="NLP"/>
</dbReference>
<feature type="compositionally biased region" description="Low complexity" evidence="5">
    <location>
        <begin position="1"/>
        <end position="14"/>
    </location>
</feature>
<feature type="compositionally biased region" description="Basic and acidic residues" evidence="5">
    <location>
        <begin position="729"/>
        <end position="743"/>
    </location>
</feature>
<evidence type="ECO:0000256" key="3">
    <source>
        <dbReference type="ARBA" id="ARBA00023163"/>
    </source>
</evidence>
<keyword evidence="4" id="KW-0539">Nucleus</keyword>
<dbReference type="PROSITE" id="PS51745">
    <property type="entry name" value="PB1"/>
    <property type="match status" value="1"/>
</dbReference>
<evidence type="ECO:0000259" key="7">
    <source>
        <dbReference type="PROSITE" id="PS51745"/>
    </source>
</evidence>
<keyword evidence="1" id="KW-0805">Transcription regulation</keyword>
<dbReference type="InterPro" id="IPR003035">
    <property type="entry name" value="RWP-RK_dom"/>
</dbReference>
<sequence>MESGPSISADSPPRSARPPPMPASNDEGRRDTPPSSVGAREIMDVDLDLDHPDSWPFDPLALIASPTSFPFPFPSPPSPLWLFEDRAFDASALIADCQRLLAGNSETTNGNTNRGDNKTVEVQLLAEDDSSALYLMKERMAQALRYLKESTDQHVLVQVWAPVRNGNRYVLTTSEQPFVLDPQSTGLLQYRTVSLRYIFSVDGDGDLGLPGRVFRQKMPEWTPNVQYYSSKEYPRLYHALNYDVRGTLALPVFEPSAQFCVGVVELIMTSQKVNYAGEVDKVCKALEAVNLKSFEIMKNPSVQICNEGRQAALAEILQTIAMVCEKYKLPLAQTWVPCRHRTILADGGGSKKSCSSFDGSCMGQVCMSTTDVAFHVIDAHLWGFREACVEHHLQKGQGVAGMSFALRRPCFSKDITQFCKIEYPLVHYARMFKLHSCFAICLQSTYTGNDDYLLEFFLPLECKTFGEQQALLKSMISLMTKCFHSLRPSIDVEPQEGKAFDLDVFAIEYQELEPKFINIVSYEGRHSESSEIKSNEGLDDPVHEENKVPEISEEHLTVNANVGKNGNVVVDTIGSASCSSSLINKNNKPLEKRRGKAEKTISLEVLQQYFCGSLKDAAKSLGVCPTTMKRICRQHGISRWPSRKINKVNRSLSKLKQVIESVQGADSAFNLTTLTGSLPVGVGSTTWTANVDELKQSKITKSLHLSERCKETSMRVPSYTEYPSTGLRESVDSHSNIRLEPGKDIPSSKSRSSSGQGSTSTPASEGSCHGSPINDTHECNQIVSSNLEAGTKPSLDATKPCARVPNAFVLCSTSDAILMEPQATIGGILIGDSGSAKDLNIIFSPTREACHDEDVAPVPAKPVQMQDLVTVTIKASYKGNIIRFRLPSTAGVVILKNEISKRLKMDIGMFDIKYMDDDREWVTLSCTADLEECIELSRQSGGNPIRLLVSDLQSNFGSSCESSRGR</sequence>